<organism evidence="3 4">
    <name type="scientific">Methylobacterium organophilum</name>
    <dbReference type="NCBI Taxonomy" id="410"/>
    <lineage>
        <taxon>Bacteria</taxon>
        <taxon>Pseudomonadati</taxon>
        <taxon>Pseudomonadota</taxon>
        <taxon>Alphaproteobacteria</taxon>
        <taxon>Hyphomicrobiales</taxon>
        <taxon>Methylobacteriaceae</taxon>
        <taxon>Methylobacterium</taxon>
    </lineage>
</organism>
<dbReference type="Proteomes" id="UP001055156">
    <property type="component" value="Unassembled WGS sequence"/>
</dbReference>
<evidence type="ECO:0000256" key="1">
    <source>
        <dbReference type="SAM" id="MobiDB-lite"/>
    </source>
</evidence>
<comment type="caution">
    <text evidence="3">The sequence shown here is derived from an EMBL/GenBank/DDBJ whole genome shotgun (WGS) entry which is preliminary data.</text>
</comment>
<accession>A0ABQ4TBA1</accession>
<dbReference type="RefSeq" id="WP_238311653.1">
    <property type="nucleotide sequence ID" value="NZ_BPQV01000007.1"/>
</dbReference>
<name>A0ABQ4TBA1_METOR</name>
<feature type="chain" id="PRO_5047523380" evidence="2">
    <location>
        <begin position="21"/>
        <end position="98"/>
    </location>
</feature>
<feature type="region of interest" description="Disordered" evidence="1">
    <location>
        <begin position="15"/>
        <end position="98"/>
    </location>
</feature>
<proteinExistence type="predicted"/>
<feature type="signal peptide" evidence="2">
    <location>
        <begin position="1"/>
        <end position="20"/>
    </location>
</feature>
<reference evidence="3" key="2">
    <citation type="submission" date="2021-08" db="EMBL/GenBank/DDBJ databases">
        <authorList>
            <person name="Tani A."/>
            <person name="Ola A."/>
            <person name="Ogura Y."/>
            <person name="Katsura K."/>
            <person name="Hayashi T."/>
        </authorList>
    </citation>
    <scope>NUCLEOTIDE SEQUENCE</scope>
    <source>
        <strain evidence="3">NBRC 15689</strain>
    </source>
</reference>
<evidence type="ECO:0000256" key="2">
    <source>
        <dbReference type="SAM" id="SignalP"/>
    </source>
</evidence>
<keyword evidence="2" id="KW-0732">Signal</keyword>
<protein>
    <submittedName>
        <fullName evidence="3">Uncharacterized protein</fullName>
    </submittedName>
</protein>
<dbReference type="EMBL" id="BPQV01000007">
    <property type="protein sequence ID" value="GJE27857.1"/>
    <property type="molecule type" value="Genomic_DNA"/>
</dbReference>
<reference evidence="3" key="1">
    <citation type="journal article" date="2021" name="Front. Microbiol.">
        <title>Comprehensive Comparative Genomics and Phenotyping of Methylobacterium Species.</title>
        <authorList>
            <person name="Alessa O."/>
            <person name="Ogura Y."/>
            <person name="Fujitani Y."/>
            <person name="Takami H."/>
            <person name="Hayashi T."/>
            <person name="Sahin N."/>
            <person name="Tani A."/>
        </authorList>
    </citation>
    <scope>NUCLEOTIDE SEQUENCE</scope>
    <source>
        <strain evidence="3">NBRC 15689</strain>
    </source>
</reference>
<sequence>MAGAILSAILSAMAAGAVQAQSAANPNDQPTAGTLPPGTDTVKGDGHAAHRPTGDVSAPSAIRPSTTVVPSGKGRAERTNPLDHLSDRFKTRSGTDDR</sequence>
<evidence type="ECO:0000313" key="4">
    <source>
        <dbReference type="Proteomes" id="UP001055156"/>
    </source>
</evidence>
<feature type="compositionally biased region" description="Low complexity" evidence="1">
    <location>
        <begin position="15"/>
        <end position="24"/>
    </location>
</feature>
<feature type="compositionally biased region" description="Basic and acidic residues" evidence="1">
    <location>
        <begin position="74"/>
        <end position="98"/>
    </location>
</feature>
<keyword evidence="4" id="KW-1185">Reference proteome</keyword>
<gene>
    <name evidence="3" type="ORF">LKMONMHP_2719</name>
</gene>
<evidence type="ECO:0000313" key="3">
    <source>
        <dbReference type="EMBL" id="GJE27857.1"/>
    </source>
</evidence>